<organism evidence="2">
    <name type="scientific">Tanacetum cinerariifolium</name>
    <name type="common">Dalmatian daisy</name>
    <name type="synonym">Chrysanthemum cinerariifolium</name>
    <dbReference type="NCBI Taxonomy" id="118510"/>
    <lineage>
        <taxon>Eukaryota</taxon>
        <taxon>Viridiplantae</taxon>
        <taxon>Streptophyta</taxon>
        <taxon>Embryophyta</taxon>
        <taxon>Tracheophyta</taxon>
        <taxon>Spermatophyta</taxon>
        <taxon>Magnoliopsida</taxon>
        <taxon>eudicotyledons</taxon>
        <taxon>Gunneridae</taxon>
        <taxon>Pentapetalae</taxon>
        <taxon>asterids</taxon>
        <taxon>campanulids</taxon>
        <taxon>Asterales</taxon>
        <taxon>Asteraceae</taxon>
        <taxon>Asteroideae</taxon>
        <taxon>Anthemideae</taxon>
        <taxon>Anthemidinae</taxon>
        <taxon>Tanacetum</taxon>
    </lineage>
</organism>
<dbReference type="CDD" id="cd14686">
    <property type="entry name" value="bZIP"/>
    <property type="match status" value="1"/>
</dbReference>
<comment type="caution">
    <text evidence="2">The sequence shown here is derived from an EMBL/GenBank/DDBJ whole genome shotgun (WGS) entry which is preliminary data.</text>
</comment>
<dbReference type="AlphaFoldDB" id="A0A699GMT4"/>
<gene>
    <name evidence="2" type="ORF">Tci_001986</name>
</gene>
<evidence type="ECO:0000313" key="2">
    <source>
        <dbReference type="EMBL" id="GEU30008.1"/>
    </source>
</evidence>
<reference evidence="2" key="1">
    <citation type="journal article" date="2019" name="Sci. Rep.">
        <title>Draft genome of Tanacetum cinerariifolium, the natural source of mosquito coil.</title>
        <authorList>
            <person name="Yamashiro T."/>
            <person name="Shiraishi A."/>
            <person name="Satake H."/>
            <person name="Nakayama K."/>
        </authorList>
    </citation>
    <scope>NUCLEOTIDE SEQUENCE</scope>
</reference>
<sequence>MGFDLVGCYLYPSFIKGGTVKGVGLRVVNLHTSNHRKDNSTLLETIRRFLGIIGSRSLSSSEGRPSSQIKGNFMFAEDDEEMTFLPREPSPGFEGGSPSTSINNQFRKTDFAGKVHSSKFSPTKVESSTFLTISDDEGLPDAPELQTAVYCYLIISNVTPPPWRGHLDNRLDFELLDLHDHCYTSQAMVDNAANQRSRELLKENLANLESKVGVLQAEKGRLEAVEALLCQEVKAVKHDRTKVVSKVVPYVSIELVHSDDIVMLVGKLVSFAIFYGRCVAFEDVTNMNEPFDLVKVKVKALLSKKPKSLLRLILTKTHAPAPSAPSQKATTSTALSSKPMSPPSTILRSSCWCTLFAAFGFLACVSLSSTKGVSTRKSASIFPLVEFCPLNLMSCSPSLMAHLAIRPDFSGLARI</sequence>
<dbReference type="EMBL" id="BKCJ010000119">
    <property type="protein sequence ID" value="GEU30008.1"/>
    <property type="molecule type" value="Genomic_DNA"/>
</dbReference>
<evidence type="ECO:0000256" key="1">
    <source>
        <dbReference type="SAM" id="Coils"/>
    </source>
</evidence>
<keyword evidence="1" id="KW-0175">Coiled coil</keyword>
<feature type="coiled-coil region" evidence="1">
    <location>
        <begin position="191"/>
        <end position="225"/>
    </location>
</feature>
<protein>
    <submittedName>
        <fullName evidence="2">Uncharacterized protein</fullName>
    </submittedName>
</protein>
<proteinExistence type="predicted"/>
<accession>A0A699GMT4</accession>
<name>A0A699GMT4_TANCI</name>